<keyword evidence="3" id="KW-1185">Reference proteome</keyword>
<dbReference type="Proteomes" id="UP000018936">
    <property type="component" value="Unassembled WGS sequence"/>
</dbReference>
<dbReference type="InterPro" id="IPR007110">
    <property type="entry name" value="Ig-like_dom"/>
</dbReference>
<dbReference type="GO" id="GO:0016301">
    <property type="term" value="F:kinase activity"/>
    <property type="evidence" value="ECO:0007669"/>
    <property type="project" value="UniProtKB-KW"/>
</dbReference>
<feature type="domain" description="Ig-like" evidence="1">
    <location>
        <begin position="39"/>
        <end position="77"/>
    </location>
</feature>
<dbReference type="OrthoDB" id="3256376at2759"/>
<keyword evidence="2" id="KW-0675">Receptor</keyword>
<dbReference type="PROSITE" id="PS50835">
    <property type="entry name" value="IG_LIKE"/>
    <property type="match status" value="1"/>
</dbReference>
<evidence type="ECO:0000313" key="2">
    <source>
        <dbReference type="EMBL" id="ETE57024.1"/>
    </source>
</evidence>
<dbReference type="SUPFAM" id="SSF48726">
    <property type="entry name" value="Immunoglobulin"/>
    <property type="match status" value="1"/>
</dbReference>
<keyword evidence="2" id="KW-0808">Transferase</keyword>
<keyword evidence="2" id="KW-0418">Kinase</keyword>
<name>V8N438_OPHHA</name>
<dbReference type="AlphaFoldDB" id="V8N438"/>
<dbReference type="InterPro" id="IPR036179">
    <property type="entry name" value="Ig-like_dom_sf"/>
</dbReference>
<dbReference type="InterPro" id="IPR013783">
    <property type="entry name" value="Ig-like_fold"/>
</dbReference>
<sequence>MALHCHQGLFHKWQFSATCEPHQSSFVQAISSLLWPGLPFFSEEPQDLEVTAGTLFNLSCGAQGPPEPVLVIWLQDSVPLNSLADLLAETPSVLGVRGESVHAMPGSSAQEWTPFKRQQRPGWGGDCHPGQLRWHLCSTTPSPGLTTRVFLGG</sequence>
<evidence type="ECO:0000313" key="3">
    <source>
        <dbReference type="Proteomes" id="UP000018936"/>
    </source>
</evidence>
<proteinExistence type="predicted"/>
<accession>V8N438</accession>
<evidence type="ECO:0000259" key="1">
    <source>
        <dbReference type="PROSITE" id="PS50835"/>
    </source>
</evidence>
<reference evidence="2 3" key="1">
    <citation type="journal article" date="2013" name="Proc. Natl. Acad. Sci. U.S.A.">
        <title>The king cobra genome reveals dynamic gene evolution and adaptation in the snake venom system.</title>
        <authorList>
            <person name="Vonk F.J."/>
            <person name="Casewell N.R."/>
            <person name="Henkel C.V."/>
            <person name="Heimberg A.M."/>
            <person name="Jansen H.J."/>
            <person name="McCleary R.J."/>
            <person name="Kerkkamp H.M."/>
            <person name="Vos R.A."/>
            <person name="Guerreiro I."/>
            <person name="Calvete J.J."/>
            <person name="Wuster W."/>
            <person name="Woods A.E."/>
            <person name="Logan J.M."/>
            <person name="Harrison R.A."/>
            <person name="Castoe T.A."/>
            <person name="de Koning A.P."/>
            <person name="Pollock D.D."/>
            <person name="Yandell M."/>
            <person name="Calderon D."/>
            <person name="Renjifo C."/>
            <person name="Currier R.B."/>
            <person name="Salgado D."/>
            <person name="Pla D."/>
            <person name="Sanz L."/>
            <person name="Hyder A.S."/>
            <person name="Ribeiro J.M."/>
            <person name="Arntzen J.W."/>
            <person name="van den Thillart G.E."/>
            <person name="Boetzer M."/>
            <person name="Pirovano W."/>
            <person name="Dirks R.P."/>
            <person name="Spaink H.P."/>
            <person name="Duboule D."/>
            <person name="McGlinn E."/>
            <person name="Kini R.M."/>
            <person name="Richardson M.K."/>
        </authorList>
    </citation>
    <scope>NUCLEOTIDE SEQUENCE</scope>
    <source>
        <tissue evidence="2">Blood</tissue>
    </source>
</reference>
<gene>
    <name evidence="2" type="primary">AXL</name>
    <name evidence="2" type="ORF">L345_17263</name>
</gene>
<comment type="caution">
    <text evidence="2">The sequence shown here is derived from an EMBL/GenBank/DDBJ whole genome shotgun (WGS) entry which is preliminary data.</text>
</comment>
<dbReference type="EMBL" id="AZIM01010352">
    <property type="protein sequence ID" value="ETE57024.1"/>
    <property type="molecule type" value="Genomic_DNA"/>
</dbReference>
<feature type="non-terminal residue" evidence="2">
    <location>
        <position position="1"/>
    </location>
</feature>
<protein>
    <submittedName>
        <fullName evidence="2">Tyrosine-protein kinase receptor UFO</fullName>
    </submittedName>
</protein>
<organism evidence="2 3">
    <name type="scientific">Ophiophagus hannah</name>
    <name type="common">King cobra</name>
    <name type="synonym">Naja hannah</name>
    <dbReference type="NCBI Taxonomy" id="8665"/>
    <lineage>
        <taxon>Eukaryota</taxon>
        <taxon>Metazoa</taxon>
        <taxon>Chordata</taxon>
        <taxon>Craniata</taxon>
        <taxon>Vertebrata</taxon>
        <taxon>Euteleostomi</taxon>
        <taxon>Lepidosauria</taxon>
        <taxon>Squamata</taxon>
        <taxon>Bifurcata</taxon>
        <taxon>Unidentata</taxon>
        <taxon>Episquamata</taxon>
        <taxon>Toxicofera</taxon>
        <taxon>Serpentes</taxon>
        <taxon>Colubroidea</taxon>
        <taxon>Elapidae</taxon>
        <taxon>Elapinae</taxon>
        <taxon>Ophiophagus</taxon>
    </lineage>
</organism>
<dbReference type="Gene3D" id="2.60.40.10">
    <property type="entry name" value="Immunoglobulins"/>
    <property type="match status" value="1"/>
</dbReference>